<name>A0A3S5CM51_9PLAT</name>
<reference evidence="1" key="1">
    <citation type="submission" date="2018-11" db="EMBL/GenBank/DDBJ databases">
        <authorList>
            <consortium name="Pathogen Informatics"/>
        </authorList>
    </citation>
    <scope>NUCLEOTIDE SEQUENCE</scope>
</reference>
<protein>
    <submittedName>
        <fullName evidence="1">Uncharacterized protein</fullName>
    </submittedName>
</protein>
<dbReference type="Gene3D" id="1.20.120.230">
    <property type="entry name" value="Alpha-catenin/vinculin-like"/>
    <property type="match status" value="1"/>
</dbReference>
<organism evidence="1 2">
    <name type="scientific">Protopolystoma xenopodis</name>
    <dbReference type="NCBI Taxonomy" id="117903"/>
    <lineage>
        <taxon>Eukaryota</taxon>
        <taxon>Metazoa</taxon>
        <taxon>Spiralia</taxon>
        <taxon>Lophotrochozoa</taxon>
        <taxon>Platyhelminthes</taxon>
        <taxon>Monogenea</taxon>
        <taxon>Polyopisthocotylea</taxon>
        <taxon>Polystomatidea</taxon>
        <taxon>Polystomatidae</taxon>
        <taxon>Protopolystoma</taxon>
    </lineage>
</organism>
<proteinExistence type="predicted"/>
<sequence length="234" mass="24968">MPVLPPGGFGALFSHSTRPQTCRSAQPCWSGPLCYAMDPVSPTPNTGTNDSGIYETPVLPPSVDRWNTSGLLTRLYRRPTPLTGSLYDDDGDDDDDLTTGSAPLVAVPLSPRLNLTDAVTLAAMRVGAARDPAHLMRMDDLISAHVASGATVRCTCTDRLSSPPCPVCSSGLPGASETQANRDFLVVQMSDEIQEIIRGLQLTSNDDSAEWFDDGLAAMRAAKTTLDSRLQFAN</sequence>
<dbReference type="Proteomes" id="UP000784294">
    <property type="component" value="Unassembled WGS sequence"/>
</dbReference>
<evidence type="ECO:0000313" key="1">
    <source>
        <dbReference type="EMBL" id="VEL32255.1"/>
    </source>
</evidence>
<gene>
    <name evidence="1" type="ORF">PXEA_LOCUS25695</name>
</gene>
<accession>A0A3S5CM51</accession>
<dbReference type="EMBL" id="CAAALY010132114">
    <property type="protein sequence ID" value="VEL32255.1"/>
    <property type="molecule type" value="Genomic_DNA"/>
</dbReference>
<comment type="caution">
    <text evidence="1">The sequence shown here is derived from an EMBL/GenBank/DDBJ whole genome shotgun (WGS) entry which is preliminary data.</text>
</comment>
<keyword evidence="2" id="KW-1185">Reference proteome</keyword>
<dbReference type="AlphaFoldDB" id="A0A3S5CM51"/>
<feature type="non-terminal residue" evidence="1">
    <location>
        <position position="234"/>
    </location>
</feature>
<evidence type="ECO:0000313" key="2">
    <source>
        <dbReference type="Proteomes" id="UP000784294"/>
    </source>
</evidence>
<dbReference type="OrthoDB" id="29742at2759"/>